<keyword evidence="7 8" id="KW-0496">Mitochondrion</keyword>
<dbReference type="InterPro" id="IPR036890">
    <property type="entry name" value="HATPase_C_sf"/>
</dbReference>
<feature type="transmembrane region" description="Helical" evidence="10">
    <location>
        <begin position="47"/>
        <end position="68"/>
    </location>
</feature>
<feature type="transmembrane region" description="Helical" evidence="10">
    <location>
        <begin position="354"/>
        <end position="376"/>
    </location>
</feature>
<dbReference type="Gene3D" id="1.20.140.20">
    <property type="entry name" value="Alpha-ketoacid/pyruvate dehydrogenase kinase, N-terminal domain"/>
    <property type="match status" value="1"/>
</dbReference>
<comment type="caution">
    <text evidence="12">The sequence shown here is derived from an EMBL/GenBank/DDBJ whole genome shotgun (WGS) entry which is preliminary data.</text>
</comment>
<evidence type="ECO:0000256" key="1">
    <source>
        <dbReference type="ARBA" id="ARBA00006155"/>
    </source>
</evidence>
<dbReference type="SMART" id="SM00387">
    <property type="entry name" value="HATPase_c"/>
    <property type="match status" value="1"/>
</dbReference>
<evidence type="ECO:0000256" key="8">
    <source>
        <dbReference type="RuleBase" id="RU366032"/>
    </source>
</evidence>
<keyword evidence="10" id="KW-0812">Transmembrane</keyword>
<dbReference type="SUPFAM" id="SSF55874">
    <property type="entry name" value="ATPase domain of HSP90 chaperone/DNA topoisomerase II/histidine kinase"/>
    <property type="match status" value="1"/>
</dbReference>
<keyword evidence="10" id="KW-1133">Transmembrane helix</keyword>
<dbReference type="PANTHER" id="PTHR11947:SF20">
    <property type="entry name" value="[3-METHYL-2-OXOBUTANOATE DEHYDROGENASE [LIPOAMIDE]] KINASE, MITOCHONDRIAL"/>
    <property type="match status" value="1"/>
</dbReference>
<keyword evidence="4 8" id="KW-0547">Nucleotide-binding</keyword>
<gene>
    <name evidence="12" type="ORF">SCF082_LOCUS27854</name>
</gene>
<dbReference type="InterPro" id="IPR003594">
    <property type="entry name" value="HATPase_dom"/>
</dbReference>
<dbReference type="GO" id="GO:0016301">
    <property type="term" value="F:kinase activity"/>
    <property type="evidence" value="ECO:0007669"/>
    <property type="project" value="UniProtKB-KW"/>
</dbReference>
<evidence type="ECO:0000313" key="13">
    <source>
        <dbReference type="Proteomes" id="UP001642464"/>
    </source>
</evidence>
<dbReference type="EC" id="2.7.11.-" evidence="8"/>
<feature type="domain" description="Histidine kinase/HSP90-like ATPase" evidence="11">
    <location>
        <begin position="834"/>
        <end position="989"/>
    </location>
</feature>
<evidence type="ECO:0000256" key="2">
    <source>
        <dbReference type="ARBA" id="ARBA00022553"/>
    </source>
</evidence>
<evidence type="ECO:0000256" key="10">
    <source>
        <dbReference type="SAM" id="Phobius"/>
    </source>
</evidence>
<dbReference type="InterPro" id="IPR018955">
    <property type="entry name" value="BCDHK/PDK_N"/>
</dbReference>
<evidence type="ECO:0000256" key="6">
    <source>
        <dbReference type="ARBA" id="ARBA00022840"/>
    </source>
</evidence>
<dbReference type="SUPFAM" id="SSF69012">
    <property type="entry name" value="alpha-ketoacid dehydrogenase kinase, N-terminal domain"/>
    <property type="match status" value="1"/>
</dbReference>
<dbReference type="InterPro" id="IPR039028">
    <property type="entry name" value="BCKD/PDK"/>
</dbReference>
<dbReference type="PANTHER" id="PTHR11947">
    <property type="entry name" value="PYRUVATE DEHYDROGENASE KINASE"/>
    <property type="match status" value="1"/>
</dbReference>
<accession>A0ABP0MKC7</accession>
<dbReference type="Proteomes" id="UP001642464">
    <property type="component" value="Unassembled WGS sequence"/>
</dbReference>
<dbReference type="Pfam" id="PF10436">
    <property type="entry name" value="BCDHK_Adom3"/>
    <property type="match status" value="1"/>
</dbReference>
<reference evidence="12 13" key="1">
    <citation type="submission" date="2024-02" db="EMBL/GenBank/DDBJ databases">
        <authorList>
            <person name="Chen Y."/>
            <person name="Shah S."/>
            <person name="Dougan E. K."/>
            <person name="Thang M."/>
            <person name="Chan C."/>
        </authorList>
    </citation>
    <scope>NUCLEOTIDE SEQUENCE [LARGE SCALE GENOMIC DNA]</scope>
</reference>
<keyword evidence="6 8" id="KW-0067">ATP-binding</keyword>
<organism evidence="12 13">
    <name type="scientific">Durusdinium trenchii</name>
    <dbReference type="NCBI Taxonomy" id="1381693"/>
    <lineage>
        <taxon>Eukaryota</taxon>
        <taxon>Sar</taxon>
        <taxon>Alveolata</taxon>
        <taxon>Dinophyceae</taxon>
        <taxon>Suessiales</taxon>
        <taxon>Symbiodiniaceae</taxon>
        <taxon>Durusdinium</taxon>
    </lineage>
</organism>
<comment type="similarity">
    <text evidence="1 8">Belongs to the PDK/BCKDK protein kinase family.</text>
</comment>
<evidence type="ECO:0000259" key="11">
    <source>
        <dbReference type="SMART" id="SM00387"/>
    </source>
</evidence>
<keyword evidence="2" id="KW-0597">Phosphoprotein</keyword>
<keyword evidence="13" id="KW-1185">Reference proteome</keyword>
<evidence type="ECO:0000256" key="7">
    <source>
        <dbReference type="ARBA" id="ARBA00023128"/>
    </source>
</evidence>
<protein>
    <recommendedName>
        <fullName evidence="8">Protein-serine/threonine kinase</fullName>
        <ecNumber evidence="8">2.7.11.-</ecNumber>
    </recommendedName>
</protein>
<proteinExistence type="inferred from homology"/>
<feature type="transmembrane region" description="Helical" evidence="10">
    <location>
        <begin position="294"/>
        <end position="313"/>
    </location>
</feature>
<dbReference type="InterPro" id="IPR036784">
    <property type="entry name" value="AK/P_DHK_N_sf"/>
</dbReference>
<feature type="transmembrane region" description="Helical" evidence="10">
    <location>
        <begin position="265"/>
        <end position="282"/>
    </location>
</feature>
<keyword evidence="5 8" id="KW-0418">Kinase</keyword>
<dbReference type="Pfam" id="PF02518">
    <property type="entry name" value="HATPase_c"/>
    <property type="match status" value="1"/>
</dbReference>
<evidence type="ECO:0000256" key="9">
    <source>
        <dbReference type="SAM" id="MobiDB-lite"/>
    </source>
</evidence>
<dbReference type="Gene3D" id="1.20.1530.20">
    <property type="match status" value="1"/>
</dbReference>
<dbReference type="InterPro" id="IPR038770">
    <property type="entry name" value="Na+/solute_symporter_sf"/>
</dbReference>
<dbReference type="Gene3D" id="3.30.565.10">
    <property type="entry name" value="Histidine kinase-like ATPase, C-terminal domain"/>
    <property type="match status" value="1"/>
</dbReference>
<comment type="subcellular location">
    <subcellularLocation>
        <location evidence="8">Mitochondrion matrix</location>
    </subcellularLocation>
</comment>
<keyword evidence="10" id="KW-0472">Membrane</keyword>
<keyword evidence="3 8" id="KW-0808">Transferase</keyword>
<name>A0ABP0MKC7_9DINO</name>
<evidence type="ECO:0000256" key="4">
    <source>
        <dbReference type="ARBA" id="ARBA00022741"/>
    </source>
</evidence>
<evidence type="ECO:0000256" key="5">
    <source>
        <dbReference type="ARBA" id="ARBA00022777"/>
    </source>
</evidence>
<dbReference type="EMBL" id="CAXAMM010021757">
    <property type="protein sequence ID" value="CAK9050544.1"/>
    <property type="molecule type" value="Genomic_DNA"/>
</dbReference>
<feature type="transmembrane region" description="Helical" evidence="10">
    <location>
        <begin position="80"/>
        <end position="100"/>
    </location>
</feature>
<feature type="transmembrane region" description="Helical" evidence="10">
    <location>
        <begin position="14"/>
        <end position="35"/>
    </location>
</feature>
<sequence length="1023" mass="113249">MTDESSSASGKQKLFTYTGMLLVGLMISQAAAGHLSVTQYSMYGRVVGLLTMFSLSFLMVGVGHEFVIERSKLGTYARDYIVAMSAAGLPWIFVALWLHFALPNSGLAWGSALLMARFAAPTSAGILFNMLEAAGFKETWLFKKAQVLAIFDDLDTILLMIPLKMYLVGFKWELSIDAVFVTTCLLLAWQNLHQIRLQSSWRWTMMYSALITAACEGLCFYTSGRVHIEVLLPAFVIGCMTRICRPKDPWCEVLDESWEESVKSFVSTCFMLLVGMSMPSLFSVQGHLTAAQTAWHVFVVSILMIVGKMMLLFCYRDEADLRTRLALSLGMCPRGEVGAGVIAISLGLGMQGPAVAVAVLSLAANLVLSTGFIMAIDRLMRKQLPGTAEPTGKPSGAAALSRKQLKRQPGYLVNGAARGLRGQNVRGAYAGLAPLRAPLATFLLPRAGLSKTNPDAWQSAGMIVLGCFFARALRKRYQDEHHFVMCELLTQEALQAKMQETDAAMAQLTPLRAPVAMDLDPVDSPPRDGHPCGGSGTSKGTGDITHPLVERVLEPFVAKSRAQQNCCTSLTSPSRQWKKCTICQPTAEPLPVSSQVRGAQITVGEETWHMEYKDGVETTSLLSLHFFTAHECVSLTLSQRGPQQEKIEAPIGEFEIHPQALRQWLQEQLPIRFARRIEDILQLPHVAVINPQINSILLTYLETFDVLHSSQPIETQADEAAFLRVVQDQLVKHHPGTRLLAEGYREVRRLYPEIRLDDFLHDHFTTRIATRILMDNYVEMRSPKAGYVGVVCQDMRPLSIVQEIAGELTALTESLYGCAPLVEYRGNPDCVLDYIPRHVKYMVRELLKNAFRSTVERHLTRSTVTDPLPHVAVELQQGDIHVIFKISDQGGGMPKRMQKEAWQYGWTTVDSAKANPEAFQYAEESCSWDRGSDAPPPAPAHTQLRTELAGYGFGLPLTRLHAQYFGGDVFMQALPGHGTDLILILTHLKADTPSTEIDDLSTLLYKKEGIQREKGIGMTSPNL</sequence>
<feature type="region of interest" description="Disordered" evidence="9">
    <location>
        <begin position="524"/>
        <end position="544"/>
    </location>
</feature>
<evidence type="ECO:0000313" key="12">
    <source>
        <dbReference type="EMBL" id="CAK9050544.1"/>
    </source>
</evidence>
<feature type="transmembrane region" description="Helical" evidence="10">
    <location>
        <begin position="106"/>
        <end position="128"/>
    </location>
</feature>
<evidence type="ECO:0000256" key="3">
    <source>
        <dbReference type="ARBA" id="ARBA00022679"/>
    </source>
</evidence>